<dbReference type="Proteomes" id="UP000789524">
    <property type="component" value="Unassembled WGS sequence"/>
</dbReference>
<comment type="caution">
    <text evidence="2">The sequence shown here is derived from an EMBL/GenBank/DDBJ whole genome shotgun (WGS) entry which is preliminary data.</text>
</comment>
<organism evidence="2 4">
    <name type="scientific">Danaus chrysippus</name>
    <name type="common">African queen</name>
    <dbReference type="NCBI Taxonomy" id="151541"/>
    <lineage>
        <taxon>Eukaryota</taxon>
        <taxon>Metazoa</taxon>
        <taxon>Ecdysozoa</taxon>
        <taxon>Arthropoda</taxon>
        <taxon>Hexapoda</taxon>
        <taxon>Insecta</taxon>
        <taxon>Pterygota</taxon>
        <taxon>Neoptera</taxon>
        <taxon>Endopterygota</taxon>
        <taxon>Lepidoptera</taxon>
        <taxon>Glossata</taxon>
        <taxon>Ditrysia</taxon>
        <taxon>Papilionoidea</taxon>
        <taxon>Nymphalidae</taxon>
        <taxon>Danainae</taxon>
        <taxon>Danaini</taxon>
        <taxon>Danaina</taxon>
        <taxon>Danaus</taxon>
        <taxon>Anosia</taxon>
    </lineage>
</organism>
<evidence type="ECO:0000313" key="4">
    <source>
        <dbReference type="Proteomes" id="UP000789524"/>
    </source>
</evidence>
<evidence type="ECO:0000313" key="3">
    <source>
        <dbReference type="EMBL" id="CAG9562269.1"/>
    </source>
</evidence>
<dbReference type="EMBL" id="CAKASE010000001">
    <property type="protein sequence ID" value="CAG9557734.1"/>
    <property type="molecule type" value="Genomic_DNA"/>
</dbReference>
<accession>A0A8J2QBC7</accession>
<evidence type="ECO:0000313" key="2">
    <source>
        <dbReference type="EMBL" id="CAG9557734.1"/>
    </source>
</evidence>
<sequence length="86" mass="9305">MCSLRRPTTLAFGEIQVYSLPSLATSNIPSSGTEDVLAEPPPRAVRPPLMDLPDTPRPLREFTIILLFVADESTAESSDEEVTCSG</sequence>
<dbReference type="OrthoDB" id="7500667at2759"/>
<reference evidence="2" key="1">
    <citation type="submission" date="2021-09" db="EMBL/GenBank/DDBJ databases">
        <authorList>
            <person name="Martin H S."/>
        </authorList>
    </citation>
    <scope>NUCLEOTIDE SEQUENCE</scope>
</reference>
<protein>
    <submittedName>
        <fullName evidence="2">(African queen) hypothetical protein</fullName>
    </submittedName>
</protein>
<keyword evidence="4" id="KW-1185">Reference proteome</keyword>
<name>A0A8J2QBC7_9NEOP</name>
<proteinExistence type="predicted"/>
<dbReference type="AlphaFoldDB" id="A0A8J2QBC7"/>
<gene>
    <name evidence="2" type="ORF">DCHRY22_LOCUS33</name>
    <name evidence="3" type="ORF">DCHRY22_LOCUS3633</name>
</gene>
<evidence type="ECO:0000256" key="1">
    <source>
        <dbReference type="SAM" id="MobiDB-lite"/>
    </source>
</evidence>
<dbReference type="EMBL" id="CAKASE010000048">
    <property type="protein sequence ID" value="CAG9562269.1"/>
    <property type="molecule type" value="Genomic_DNA"/>
</dbReference>
<feature type="region of interest" description="Disordered" evidence="1">
    <location>
        <begin position="29"/>
        <end position="53"/>
    </location>
</feature>